<organism evidence="3 4">
    <name type="scientific">Lentzea guizhouensis</name>
    <dbReference type="NCBI Taxonomy" id="1586287"/>
    <lineage>
        <taxon>Bacteria</taxon>
        <taxon>Bacillati</taxon>
        <taxon>Actinomycetota</taxon>
        <taxon>Actinomycetes</taxon>
        <taxon>Pseudonocardiales</taxon>
        <taxon>Pseudonocardiaceae</taxon>
        <taxon>Lentzea</taxon>
    </lineage>
</organism>
<feature type="domain" description="Sulfatase N-terminal" evidence="2">
    <location>
        <begin position="276"/>
        <end position="463"/>
    </location>
</feature>
<keyword evidence="4" id="KW-1185">Reference proteome</keyword>
<evidence type="ECO:0000313" key="3">
    <source>
        <dbReference type="EMBL" id="ANZ35812.1"/>
    </source>
</evidence>
<dbReference type="AlphaFoldDB" id="A0A1B2HDN6"/>
<keyword evidence="1" id="KW-0812">Transmembrane</keyword>
<dbReference type="InterPro" id="IPR000917">
    <property type="entry name" value="Sulfatase_N"/>
</dbReference>
<dbReference type="KEGG" id="led:BBK82_06650"/>
<feature type="transmembrane region" description="Helical" evidence="1">
    <location>
        <begin position="64"/>
        <end position="89"/>
    </location>
</feature>
<sequence length="526" mass="56889">MKTLLRRTATLLAGLFVLFVLIAPSDLEKFTFEAFLRVPLEGLVGVLLLVAVPDRFRRPAAIALGVALGVFTVVKIMDIGFDMVLYRPFDLVLDWPLLVPALDFVDVTFGRFASVLAVVLTVALVVGIVFLAAVSVQRLGSVAAGRRPVTVRVVALAAVACVSLAVPGIPVYSDAAATSVADHARRFQAGLRDQEVFAAEASVDAFRGHPGLLSALQGKDVVFTFVESYGKSALEMPDVAAKLADGDARLKARGYAAKSAYLTSPTAGGGSWMAQATLLSGLWIDNQQRYRNLVASDRLTLPRAFREASWRSVGVVPGITQAWPEGDFFHYDEIYAAQDLGYAGPRFGYATTPDQFTLESFQRNERAKQHGPVMAAIPMVSSHAPWSPTPDFVDWDELGDGSIYATMPASNDPPESIFGRDPAAVRADYAHSVSYSLESVMSYLERYGDENLVFVFLGDHQPAQMVTGEGASKDVPITVVAKDPAVLHRIEGWKWDDGLKPGASAPVSRMSDFRDQFLSAFSPPKP</sequence>
<proteinExistence type="predicted"/>
<keyword evidence="1" id="KW-0472">Membrane</keyword>
<feature type="transmembrane region" description="Helical" evidence="1">
    <location>
        <begin position="34"/>
        <end position="52"/>
    </location>
</feature>
<dbReference type="EMBL" id="CP016793">
    <property type="protein sequence ID" value="ANZ35812.1"/>
    <property type="molecule type" value="Genomic_DNA"/>
</dbReference>
<dbReference type="STRING" id="1586287.BBK82_06650"/>
<evidence type="ECO:0000256" key="1">
    <source>
        <dbReference type="SAM" id="Phobius"/>
    </source>
</evidence>
<evidence type="ECO:0000259" key="2">
    <source>
        <dbReference type="Pfam" id="PF00884"/>
    </source>
</evidence>
<feature type="transmembrane region" description="Helical" evidence="1">
    <location>
        <begin position="109"/>
        <end position="132"/>
    </location>
</feature>
<keyword evidence="1" id="KW-1133">Transmembrane helix</keyword>
<dbReference type="InterPro" id="IPR017850">
    <property type="entry name" value="Alkaline_phosphatase_core_sf"/>
</dbReference>
<dbReference type="Proteomes" id="UP000093053">
    <property type="component" value="Chromosome"/>
</dbReference>
<dbReference type="SUPFAM" id="SSF53649">
    <property type="entry name" value="Alkaline phosphatase-like"/>
    <property type="match status" value="1"/>
</dbReference>
<accession>A0A1B2HDN6</accession>
<reference evidence="3 4" key="1">
    <citation type="submission" date="2016-07" db="EMBL/GenBank/DDBJ databases">
        <title>Complete genome sequence of the Lentzea guizhouensis DHS C013.</title>
        <authorList>
            <person name="Cao C."/>
        </authorList>
    </citation>
    <scope>NUCLEOTIDE SEQUENCE [LARGE SCALE GENOMIC DNA]</scope>
    <source>
        <strain evidence="3 4">DHS C013</strain>
    </source>
</reference>
<dbReference type="RefSeq" id="WP_065914220.1">
    <property type="nucleotide sequence ID" value="NZ_CP016793.1"/>
</dbReference>
<protein>
    <submittedName>
        <fullName evidence="3">Sulfatase</fullName>
    </submittedName>
</protein>
<gene>
    <name evidence="3" type="ORF">BBK82_06650</name>
</gene>
<name>A0A1B2HDN6_9PSEU</name>
<evidence type="ECO:0000313" key="4">
    <source>
        <dbReference type="Proteomes" id="UP000093053"/>
    </source>
</evidence>
<feature type="transmembrane region" description="Helical" evidence="1">
    <location>
        <begin position="153"/>
        <end position="172"/>
    </location>
</feature>
<dbReference type="OrthoDB" id="1376015at2"/>
<dbReference type="Gene3D" id="3.40.720.10">
    <property type="entry name" value="Alkaline Phosphatase, subunit A"/>
    <property type="match status" value="1"/>
</dbReference>
<dbReference type="Pfam" id="PF00884">
    <property type="entry name" value="Sulfatase"/>
    <property type="match status" value="1"/>
</dbReference>